<proteinExistence type="predicted"/>
<dbReference type="InterPro" id="IPR029045">
    <property type="entry name" value="ClpP/crotonase-like_dom_sf"/>
</dbReference>
<dbReference type="PANTHER" id="PTHR32060:SF30">
    <property type="entry name" value="CARBOXY-TERMINAL PROCESSING PROTEASE CTPA"/>
    <property type="match status" value="1"/>
</dbReference>
<dbReference type="GO" id="GO:0006508">
    <property type="term" value="P:proteolysis"/>
    <property type="evidence" value="ECO:0007669"/>
    <property type="project" value="InterPro"/>
</dbReference>
<dbReference type="GO" id="GO:0004175">
    <property type="term" value="F:endopeptidase activity"/>
    <property type="evidence" value="ECO:0007669"/>
    <property type="project" value="TreeGrafter"/>
</dbReference>
<protein>
    <recommendedName>
        <fullName evidence="1">Tail specific protease domain-containing protein</fullName>
    </recommendedName>
</protein>
<dbReference type="GO" id="GO:0030288">
    <property type="term" value="C:outer membrane-bounded periplasmic space"/>
    <property type="evidence" value="ECO:0007669"/>
    <property type="project" value="TreeGrafter"/>
</dbReference>
<dbReference type="Pfam" id="PF03572">
    <property type="entry name" value="Peptidase_S41"/>
    <property type="match status" value="1"/>
</dbReference>
<dbReference type="PANTHER" id="PTHR32060">
    <property type="entry name" value="TAIL-SPECIFIC PROTEASE"/>
    <property type="match status" value="1"/>
</dbReference>
<evidence type="ECO:0000259" key="1">
    <source>
        <dbReference type="SMART" id="SM00245"/>
    </source>
</evidence>
<dbReference type="GO" id="GO:0007165">
    <property type="term" value="P:signal transduction"/>
    <property type="evidence" value="ECO:0007669"/>
    <property type="project" value="TreeGrafter"/>
</dbReference>
<comment type="caution">
    <text evidence="2">The sequence shown here is derived from an EMBL/GenBank/DDBJ whole genome shotgun (WGS) entry which is preliminary data.</text>
</comment>
<gene>
    <name evidence="2" type="ORF">GWO12_12455</name>
</gene>
<sequence>EEIYLDTAQIATWARLEGGWGYLKYTDFAFKDYETTVELFDEALDSLLDTPGLIIDVRGNGGGYVDAYLAAAGRFLDEEKILSYYQVRQPGQYGVYEMYDQKTGDAVYKMPERAEPRKPIYRGPVVILVDRDCFSACEGFAGGLQAVDRAVVAGPSATGGGSGYVSGLRLPSKAIISFSWTVAWLPDGRQVEGNGVAPDIQVRLRARDFASGRDRVLERGIKALEDGEAQSLLVATGEEG</sequence>
<dbReference type="CDD" id="cd07563">
    <property type="entry name" value="Peptidase_S41_IRBP"/>
    <property type="match status" value="1"/>
</dbReference>
<organism evidence="2 3">
    <name type="scientific">Candidatus Kutchimonas denitrificans</name>
    <dbReference type="NCBI Taxonomy" id="3056748"/>
    <lineage>
        <taxon>Bacteria</taxon>
        <taxon>Pseudomonadati</taxon>
        <taxon>Gemmatimonadota</taxon>
        <taxon>Gemmatimonadia</taxon>
        <taxon>Candidatus Palauibacterales</taxon>
        <taxon>Candidatus Palauibacteraceae</taxon>
        <taxon>Candidatus Kutchimonas</taxon>
    </lineage>
</organism>
<reference evidence="2 3" key="1">
    <citation type="submission" date="2020-01" db="EMBL/GenBank/DDBJ databases">
        <title>Genomes assembled from Gulf of Kutch pelagic sediment metagenomes.</title>
        <authorList>
            <person name="Chandrashekar M."/>
            <person name="Mahajan M.S."/>
            <person name="Dave K.J."/>
            <person name="Vatsa P."/>
            <person name="Nathani N.M."/>
        </authorList>
    </citation>
    <scope>NUCLEOTIDE SEQUENCE [LARGE SCALE GENOMIC DNA]</scope>
    <source>
        <strain evidence="2">KS3-K002</strain>
    </source>
</reference>
<evidence type="ECO:0000313" key="3">
    <source>
        <dbReference type="Proteomes" id="UP000702544"/>
    </source>
</evidence>
<name>A0AAE4Z9S7_9BACT</name>
<accession>A0AAE4Z9S7</accession>
<evidence type="ECO:0000313" key="2">
    <source>
        <dbReference type="EMBL" id="NIR75904.1"/>
    </source>
</evidence>
<dbReference type="Gene3D" id="3.90.226.10">
    <property type="entry name" value="2-enoyl-CoA Hydratase, Chain A, domain 1"/>
    <property type="match status" value="1"/>
</dbReference>
<dbReference type="EMBL" id="JAACAK010000099">
    <property type="protein sequence ID" value="NIR75904.1"/>
    <property type="molecule type" value="Genomic_DNA"/>
</dbReference>
<dbReference type="Proteomes" id="UP000702544">
    <property type="component" value="Unassembled WGS sequence"/>
</dbReference>
<feature type="domain" description="Tail specific protease" evidence="1">
    <location>
        <begin position="1"/>
        <end position="203"/>
    </location>
</feature>
<dbReference type="AlphaFoldDB" id="A0AAE4Z9S7"/>
<dbReference type="SUPFAM" id="SSF52096">
    <property type="entry name" value="ClpP/crotonase"/>
    <property type="match status" value="1"/>
</dbReference>
<dbReference type="GO" id="GO:0008236">
    <property type="term" value="F:serine-type peptidase activity"/>
    <property type="evidence" value="ECO:0007669"/>
    <property type="project" value="InterPro"/>
</dbReference>
<dbReference type="InterPro" id="IPR005151">
    <property type="entry name" value="Tail-specific_protease"/>
</dbReference>
<dbReference type="SMART" id="SM00245">
    <property type="entry name" value="TSPc"/>
    <property type="match status" value="1"/>
</dbReference>
<feature type="non-terminal residue" evidence="2">
    <location>
        <position position="1"/>
    </location>
</feature>